<feature type="signal peptide" evidence="3">
    <location>
        <begin position="1"/>
        <end position="17"/>
    </location>
</feature>
<dbReference type="GO" id="GO:0050832">
    <property type="term" value="P:defense response to fungus"/>
    <property type="evidence" value="ECO:0007669"/>
    <property type="project" value="UniProtKB-KW"/>
</dbReference>
<dbReference type="eggNOG" id="ENOG502ST59">
    <property type="taxonomic scope" value="Eukaryota"/>
</dbReference>
<evidence type="ECO:0000313" key="5">
    <source>
        <dbReference type="Proteomes" id="UP000001610"/>
    </source>
</evidence>
<dbReference type="KEGG" id="cmt:CCM_02093"/>
<dbReference type="Gene3D" id="2.40.50.60">
    <property type="entry name" value="Antifungal protein domain"/>
    <property type="match status" value="1"/>
</dbReference>
<dbReference type="AlphaFoldDB" id="G3JCL2"/>
<organism evidence="4 5">
    <name type="scientific">Cordyceps militaris (strain CM01)</name>
    <name type="common">Caterpillar fungus</name>
    <dbReference type="NCBI Taxonomy" id="983644"/>
    <lineage>
        <taxon>Eukaryota</taxon>
        <taxon>Fungi</taxon>
        <taxon>Dikarya</taxon>
        <taxon>Ascomycota</taxon>
        <taxon>Pezizomycotina</taxon>
        <taxon>Sordariomycetes</taxon>
        <taxon>Hypocreomycetidae</taxon>
        <taxon>Hypocreales</taxon>
        <taxon>Cordycipitaceae</taxon>
        <taxon>Cordyceps</taxon>
    </lineage>
</organism>
<keyword evidence="3" id="KW-0732">Signal</keyword>
<evidence type="ECO:0000256" key="1">
    <source>
        <dbReference type="ARBA" id="ARBA00022529"/>
    </source>
</evidence>
<proteinExistence type="predicted"/>
<keyword evidence="2" id="KW-0295">Fungicide</keyword>
<gene>
    <name evidence="4" type="ORF">CCM_02093</name>
</gene>
<dbReference type="InterPro" id="IPR023112">
    <property type="entry name" value="Antifungal-protein_dom_sf"/>
</dbReference>
<feature type="chain" id="PRO_5003446032" description="Antifungal protein" evidence="3">
    <location>
        <begin position="18"/>
        <end position="98"/>
    </location>
</feature>
<dbReference type="InParanoid" id="G3JCL2"/>
<dbReference type="InterPro" id="IPR022706">
    <property type="entry name" value="Antifungal_prot"/>
</dbReference>
<dbReference type="SUPFAM" id="SSF57598">
    <property type="entry name" value="Antifungal protein (AGAFP)"/>
    <property type="match status" value="1"/>
</dbReference>
<evidence type="ECO:0000256" key="3">
    <source>
        <dbReference type="SAM" id="SignalP"/>
    </source>
</evidence>
<keyword evidence="1" id="KW-0929">Antimicrobial</keyword>
<dbReference type="HOGENOM" id="CLU_182418_0_0_1"/>
<evidence type="ECO:0000256" key="2">
    <source>
        <dbReference type="ARBA" id="ARBA00022577"/>
    </source>
</evidence>
<dbReference type="GO" id="GO:0031640">
    <property type="term" value="P:killing of cells of another organism"/>
    <property type="evidence" value="ECO:0007669"/>
    <property type="project" value="UniProtKB-KW"/>
</dbReference>
<dbReference type="Proteomes" id="UP000001610">
    <property type="component" value="Unassembled WGS sequence"/>
</dbReference>
<sequence>MQIPTFALLLLTAAAAAMPLSDPLDARDAASAQITYYGICTKANNECKYKNQNGKDTFVKCPRFANKKRQQSRAVPLDSVNVAEPFEHFPRLFVPIDI</sequence>
<dbReference type="GeneID" id="18164122"/>
<name>G3JCL2_CORMM</name>
<reference evidence="4 5" key="1">
    <citation type="journal article" date="2011" name="Genome Biol.">
        <title>Genome sequence of the insect pathogenic fungus Cordyceps militaris, a valued traditional Chinese medicine.</title>
        <authorList>
            <person name="Zheng P."/>
            <person name="Xia Y."/>
            <person name="Xiao G."/>
            <person name="Xiong C."/>
            <person name="Hu X."/>
            <person name="Zhang S."/>
            <person name="Zheng H."/>
            <person name="Huang Y."/>
            <person name="Zhou Y."/>
            <person name="Wang S."/>
            <person name="Zhao G.P."/>
            <person name="Liu X."/>
            <person name="St Leger R.J."/>
            <person name="Wang C."/>
        </authorList>
    </citation>
    <scope>NUCLEOTIDE SEQUENCE [LARGE SCALE GENOMIC DNA]</scope>
    <source>
        <strain evidence="4 5">CM01</strain>
    </source>
</reference>
<dbReference type="OrthoDB" id="4865179at2759"/>
<dbReference type="OMA" id="SCKWDSA"/>
<accession>G3JCL2</accession>
<keyword evidence="5" id="KW-1185">Reference proteome</keyword>
<protein>
    <recommendedName>
        <fullName evidence="6">Antifungal protein</fullName>
    </recommendedName>
</protein>
<dbReference type="EMBL" id="JH126400">
    <property type="protein sequence ID" value="EGX93824.1"/>
    <property type="molecule type" value="Genomic_DNA"/>
</dbReference>
<dbReference type="Pfam" id="PF11402">
    <property type="entry name" value="Antifungal_prot"/>
    <property type="match status" value="1"/>
</dbReference>
<evidence type="ECO:0008006" key="6">
    <source>
        <dbReference type="Google" id="ProtNLM"/>
    </source>
</evidence>
<evidence type="ECO:0000313" key="4">
    <source>
        <dbReference type="EMBL" id="EGX93824.1"/>
    </source>
</evidence>
<dbReference type="RefSeq" id="XP_006667310.1">
    <property type="nucleotide sequence ID" value="XM_006667247.1"/>
</dbReference>
<dbReference type="VEuPathDB" id="FungiDB:CCM_02093"/>